<dbReference type="SUPFAM" id="SSF49503">
    <property type="entry name" value="Cupredoxins"/>
    <property type="match status" value="1"/>
</dbReference>
<dbReference type="OrthoDB" id="1921208at2759"/>
<evidence type="ECO:0000313" key="2">
    <source>
        <dbReference type="EMBL" id="PWW75268.1"/>
    </source>
</evidence>
<accession>A0A317SLW6</accession>
<dbReference type="CDD" id="cd00920">
    <property type="entry name" value="Cupredoxin"/>
    <property type="match status" value="1"/>
</dbReference>
<sequence>MRHSSAISILSAIGGALATNHVAPMSARSSSTAMAHVMPSSAAVSYPAYTSSAPAMVHTTAPPAAVTQKATYVASMAPPVASGGPATHTVTVGGMAGLVYNPNQVMAEVNDVVHFVFMRQNHTVTQSSFDKPCNKLSPDAFDSNFMPNPNDTMSPPPTFQYKVTAKEPTWWYCKQRTGNHCGAGMVFAINPTLEKSFDIFKANAIKINGTAASTTAAAATGSAVSSTVTLIGGGTSGAGIITSAGGGAVPTKSAAAPIVTGWNQGASGAACNCACFCGVGNFPAGDGIGAYGGMGGSLPAPW</sequence>
<gene>
    <name evidence="2" type="ORF">C7212DRAFT_352434</name>
</gene>
<dbReference type="InterPro" id="IPR008972">
    <property type="entry name" value="Cupredoxin"/>
</dbReference>
<dbReference type="AlphaFoldDB" id="A0A317SLW6"/>
<keyword evidence="1" id="KW-0732">Signal</keyword>
<evidence type="ECO:0008006" key="4">
    <source>
        <dbReference type="Google" id="ProtNLM"/>
    </source>
</evidence>
<dbReference type="Gene3D" id="2.60.40.420">
    <property type="entry name" value="Cupredoxins - blue copper proteins"/>
    <property type="match status" value="1"/>
</dbReference>
<feature type="signal peptide" evidence="1">
    <location>
        <begin position="1"/>
        <end position="18"/>
    </location>
</feature>
<dbReference type="InterPro" id="IPR052953">
    <property type="entry name" value="Ser-rich/MCO-related"/>
</dbReference>
<reference evidence="2 3" key="1">
    <citation type="submission" date="2018-03" db="EMBL/GenBank/DDBJ databases">
        <title>Genomes of Pezizomycetes fungi and the evolution of truffles.</title>
        <authorList>
            <person name="Murat C."/>
            <person name="Payen T."/>
            <person name="Noel B."/>
            <person name="Kuo A."/>
            <person name="Martin F.M."/>
        </authorList>
    </citation>
    <scope>NUCLEOTIDE SEQUENCE [LARGE SCALE GENOMIC DNA]</scope>
    <source>
        <strain evidence="2">091103-1</strain>
    </source>
</reference>
<evidence type="ECO:0000313" key="3">
    <source>
        <dbReference type="Proteomes" id="UP000246991"/>
    </source>
</evidence>
<dbReference type="PANTHER" id="PTHR34883">
    <property type="entry name" value="SERINE-RICH PROTEIN, PUTATIVE-RELATED-RELATED"/>
    <property type="match status" value="1"/>
</dbReference>
<keyword evidence="3" id="KW-1185">Reference proteome</keyword>
<comment type="caution">
    <text evidence="2">The sequence shown here is derived from an EMBL/GenBank/DDBJ whole genome shotgun (WGS) entry which is preliminary data.</text>
</comment>
<dbReference type="EMBL" id="PYWC01000048">
    <property type="protein sequence ID" value="PWW75268.1"/>
    <property type="molecule type" value="Genomic_DNA"/>
</dbReference>
<dbReference type="PANTHER" id="PTHR34883:SF4">
    <property type="entry name" value="CUPREDOXIN"/>
    <property type="match status" value="1"/>
</dbReference>
<feature type="chain" id="PRO_5016325577" description="Cupredoxin" evidence="1">
    <location>
        <begin position="19"/>
        <end position="302"/>
    </location>
</feature>
<name>A0A317SLW6_9PEZI</name>
<dbReference type="Proteomes" id="UP000246991">
    <property type="component" value="Unassembled WGS sequence"/>
</dbReference>
<proteinExistence type="predicted"/>
<dbReference type="STRING" id="42249.A0A317SLW6"/>
<protein>
    <recommendedName>
        <fullName evidence="4">Cupredoxin</fullName>
    </recommendedName>
</protein>
<organism evidence="2 3">
    <name type="scientific">Tuber magnatum</name>
    <name type="common">white Piedmont truffle</name>
    <dbReference type="NCBI Taxonomy" id="42249"/>
    <lineage>
        <taxon>Eukaryota</taxon>
        <taxon>Fungi</taxon>
        <taxon>Dikarya</taxon>
        <taxon>Ascomycota</taxon>
        <taxon>Pezizomycotina</taxon>
        <taxon>Pezizomycetes</taxon>
        <taxon>Pezizales</taxon>
        <taxon>Tuberaceae</taxon>
        <taxon>Tuber</taxon>
    </lineage>
</organism>
<evidence type="ECO:0000256" key="1">
    <source>
        <dbReference type="SAM" id="SignalP"/>
    </source>
</evidence>